<accession>A0A2K0XPG8</accession>
<sequence length="135" mass="15576">MKVLSVRQPWAALLVTGIKDVENRTRRTHFRGRILIHASAAKYTGVLSDYLSIEQIAAFERCYANMQREQRENSLSEGCIIGSVEIYDCVMNDSSIWAEDHVWNWKVRNPVLFKKPIAAKGRLGFWNYEGNIDEL</sequence>
<evidence type="ECO:0000313" key="2">
    <source>
        <dbReference type="EMBL" id="PNP96432.1"/>
    </source>
</evidence>
<proteinExistence type="predicted"/>
<dbReference type="EMBL" id="NBAX01000001">
    <property type="protein sequence ID" value="PNP96432.1"/>
    <property type="molecule type" value="Genomic_DNA"/>
</dbReference>
<gene>
    <name evidence="2" type="ORF">BFS16_00675</name>
</gene>
<dbReference type="InterPro" id="IPR007374">
    <property type="entry name" value="ASCH_domain"/>
</dbReference>
<evidence type="ECO:0000313" key="3">
    <source>
        <dbReference type="Proteomes" id="UP000236634"/>
    </source>
</evidence>
<reference evidence="2 3" key="1">
    <citation type="submission" date="2017-03" db="EMBL/GenBank/DDBJ databases">
        <authorList>
            <person name="Afonso C.L."/>
            <person name="Miller P.J."/>
            <person name="Scott M.A."/>
            <person name="Spackman E."/>
            <person name="Goraichik I."/>
            <person name="Dimitrov K.M."/>
            <person name="Suarez D.L."/>
            <person name="Swayne D.E."/>
        </authorList>
    </citation>
    <scope>NUCLEOTIDE SEQUENCE [LARGE SCALE GENOMIC DNA]</scope>
    <source>
        <strain evidence="2 3">DNF00076</strain>
    </source>
</reference>
<protein>
    <recommendedName>
        <fullName evidence="1">ASCH domain-containing protein</fullName>
    </recommendedName>
</protein>
<dbReference type="AlphaFoldDB" id="A0A2K0XPG8"/>
<comment type="caution">
    <text evidence="2">The sequence shown here is derived from an EMBL/GenBank/DDBJ whole genome shotgun (WGS) entry which is preliminary data.</text>
</comment>
<organism evidence="2 3">
    <name type="scientific">Hoylesella timonensis</name>
    <dbReference type="NCBI Taxonomy" id="386414"/>
    <lineage>
        <taxon>Bacteria</taxon>
        <taxon>Pseudomonadati</taxon>
        <taxon>Bacteroidota</taxon>
        <taxon>Bacteroidia</taxon>
        <taxon>Bacteroidales</taxon>
        <taxon>Prevotellaceae</taxon>
        <taxon>Hoylesella</taxon>
    </lineage>
</organism>
<evidence type="ECO:0000259" key="1">
    <source>
        <dbReference type="Pfam" id="PF04266"/>
    </source>
</evidence>
<dbReference type="Gene3D" id="2.30.130.30">
    <property type="entry name" value="Hypothetical protein"/>
    <property type="match status" value="1"/>
</dbReference>
<feature type="domain" description="ASCH" evidence="1">
    <location>
        <begin position="4"/>
        <end position="89"/>
    </location>
</feature>
<dbReference type="Pfam" id="PF04266">
    <property type="entry name" value="ASCH"/>
    <property type="match status" value="1"/>
</dbReference>
<dbReference type="CDD" id="cd06554">
    <property type="entry name" value="ASCH_ASC-1_like"/>
    <property type="match status" value="1"/>
</dbReference>
<name>A0A2K0XPG8_9BACT</name>
<dbReference type="Proteomes" id="UP000236634">
    <property type="component" value="Unassembled WGS sequence"/>
</dbReference>
<dbReference type="SUPFAM" id="SSF88697">
    <property type="entry name" value="PUA domain-like"/>
    <property type="match status" value="1"/>
</dbReference>
<dbReference type="InterPro" id="IPR015947">
    <property type="entry name" value="PUA-like_sf"/>
</dbReference>
<dbReference type="RefSeq" id="WP_103002384.1">
    <property type="nucleotide sequence ID" value="NZ_NBAX01000001.1"/>
</dbReference>